<feature type="compositionally biased region" description="Polar residues" evidence="1">
    <location>
        <begin position="12"/>
        <end position="22"/>
    </location>
</feature>
<dbReference type="OrthoDB" id="10055441at2759"/>
<dbReference type="Proteomes" id="UP000267029">
    <property type="component" value="Unassembled WGS sequence"/>
</dbReference>
<protein>
    <submittedName>
        <fullName evidence="2">Uncharacterized protein</fullName>
    </submittedName>
</protein>
<accession>A0A0R3UND9</accession>
<sequence length="339" mass="37430">MRERNREENRRTSTNAGQTQNDWSIISGKIREMNQIMETDTVVNLLKKLHKELPADSVLKFIKCWLGDADALNDPDSCVLSRPDAKGRMRRIDGGKGSDKVSRCQATHFTQHPIPIDCFSSVTGGPEGAPVVRSTGWPLVRIRAYRPPISGADRACPYSVCRESRPRHFPRPIPQRINTPTTGLVDVKLRLRDALLACRDVPNDSLAPLFYANTIHIERASILESRLFSLSLEGGGGGGGGGEGARVAQEIATPSNCPRCCRVGHRATPLPMRLTVKCLLTSPLLGFKCHAALVCPVVSANRQRGQYPRPLLRVPTIFNERNRHFLNFFIITAAAASHD</sequence>
<dbReference type="AlphaFoldDB" id="A0A0R3UND9"/>
<feature type="compositionally biased region" description="Basic and acidic residues" evidence="1">
    <location>
        <begin position="1"/>
        <end position="11"/>
    </location>
</feature>
<proteinExistence type="predicted"/>
<name>A0A0R3UND9_MESCO</name>
<evidence type="ECO:0000313" key="3">
    <source>
        <dbReference type="Proteomes" id="UP000267029"/>
    </source>
</evidence>
<keyword evidence="3" id="KW-1185">Reference proteome</keyword>
<gene>
    <name evidence="2" type="ORF">MCOS_LOCUS9311</name>
</gene>
<feature type="region of interest" description="Disordered" evidence="1">
    <location>
        <begin position="1"/>
        <end position="22"/>
    </location>
</feature>
<reference evidence="2 3" key="1">
    <citation type="submission" date="2018-10" db="EMBL/GenBank/DDBJ databases">
        <authorList>
            <consortium name="Pathogen Informatics"/>
        </authorList>
    </citation>
    <scope>NUCLEOTIDE SEQUENCE [LARGE SCALE GENOMIC DNA]</scope>
</reference>
<dbReference type="EMBL" id="UXSR01005689">
    <property type="protein sequence ID" value="VDD83308.1"/>
    <property type="molecule type" value="Genomic_DNA"/>
</dbReference>
<evidence type="ECO:0000256" key="1">
    <source>
        <dbReference type="SAM" id="MobiDB-lite"/>
    </source>
</evidence>
<organism evidence="2 3">
    <name type="scientific">Mesocestoides corti</name>
    <name type="common">Flatworm</name>
    <dbReference type="NCBI Taxonomy" id="53468"/>
    <lineage>
        <taxon>Eukaryota</taxon>
        <taxon>Metazoa</taxon>
        <taxon>Spiralia</taxon>
        <taxon>Lophotrochozoa</taxon>
        <taxon>Platyhelminthes</taxon>
        <taxon>Cestoda</taxon>
        <taxon>Eucestoda</taxon>
        <taxon>Cyclophyllidea</taxon>
        <taxon>Mesocestoididae</taxon>
        <taxon>Mesocestoides</taxon>
    </lineage>
</organism>
<evidence type="ECO:0000313" key="2">
    <source>
        <dbReference type="EMBL" id="VDD83308.1"/>
    </source>
</evidence>